<dbReference type="RefSeq" id="WP_320685085.1">
    <property type="nucleotide sequence ID" value="NZ_JAXBLV010000013.1"/>
</dbReference>
<dbReference type="InterPro" id="IPR006944">
    <property type="entry name" value="Phage/GTA_portal"/>
</dbReference>
<proteinExistence type="predicted"/>
<evidence type="ECO:0000313" key="3">
    <source>
        <dbReference type="Proteomes" id="UP001272242"/>
    </source>
</evidence>
<comment type="caution">
    <text evidence="2">The sequence shown here is derived from an EMBL/GenBank/DDBJ whole genome shotgun (WGS) entry which is preliminary data.</text>
</comment>
<evidence type="ECO:0000313" key="2">
    <source>
        <dbReference type="EMBL" id="MDY3558116.1"/>
    </source>
</evidence>
<protein>
    <submittedName>
        <fullName evidence="2">Phage portal protein</fullName>
    </submittedName>
</protein>
<organism evidence="2 3">
    <name type="scientific">Gemmata algarum</name>
    <dbReference type="NCBI Taxonomy" id="2975278"/>
    <lineage>
        <taxon>Bacteria</taxon>
        <taxon>Pseudomonadati</taxon>
        <taxon>Planctomycetota</taxon>
        <taxon>Planctomycetia</taxon>
        <taxon>Gemmatales</taxon>
        <taxon>Gemmataceae</taxon>
        <taxon>Gemmata</taxon>
    </lineage>
</organism>
<dbReference type="InterPro" id="IPR006427">
    <property type="entry name" value="Portal_HK97"/>
</dbReference>
<name>A0ABU5EWN1_9BACT</name>
<sequence length="429" mass="47155">MKWLNPRNWFRGSAEVKRDITYDQLAALGMVPARLGGEARPVSAAEAMGISAVFCADRVISEDLASSPMCVYSGHRLEEGAKPLYDDPVTQLLQRPNPEMTGPVFWAQLQHNANMWGFGVAEIARDRAGRPRELWPLESHQVRIDRDAYGRLTFEAPEYSAPVPSGRYVKLDASDVLFLPGFTPNGSVGYQLLQTARMTFGMAVAAQRFGAARFRRGLSPTGAIEVQGELTPQALENMRQSWDALHAGEDNAGRPLLLESGTKWTPFQLAHNDQLQLAELSEFLVDEVARFFNISPVKLHKLGRATWSNLEQLNRDHVSGCLGPWITKRDAEVDLKLLGPGRHCRHITDRLLIADTQTRFTAWQSALTAGWMTVNEVRGREDLSPKPGGDVLRLPLNQAPATASPANPTDTTPEAPTDGTGTDSPGAAE</sequence>
<reference evidence="3" key="1">
    <citation type="journal article" date="2023" name="Mar. Drugs">
        <title>Gemmata algarum, a Novel Planctomycete Isolated from an Algal Mat, Displays Antimicrobial Activity.</title>
        <authorList>
            <person name="Kumar G."/>
            <person name="Kallscheuer N."/>
            <person name="Kashif M."/>
            <person name="Ahamad S."/>
            <person name="Jagadeeshwari U."/>
            <person name="Pannikurungottu S."/>
            <person name="Haufschild T."/>
            <person name="Kabuu M."/>
            <person name="Sasikala C."/>
            <person name="Jogler C."/>
            <person name="Ramana C."/>
        </authorList>
    </citation>
    <scope>NUCLEOTIDE SEQUENCE [LARGE SCALE GENOMIC DNA]</scope>
    <source>
        <strain evidence="3">JC673</strain>
    </source>
</reference>
<feature type="region of interest" description="Disordered" evidence="1">
    <location>
        <begin position="380"/>
        <end position="429"/>
    </location>
</feature>
<feature type="compositionally biased region" description="Polar residues" evidence="1">
    <location>
        <begin position="399"/>
        <end position="423"/>
    </location>
</feature>
<accession>A0ABU5EWN1</accession>
<keyword evidence="3" id="KW-1185">Reference proteome</keyword>
<evidence type="ECO:0000256" key="1">
    <source>
        <dbReference type="SAM" id="MobiDB-lite"/>
    </source>
</evidence>
<dbReference type="EMBL" id="JAXBLV010000013">
    <property type="protein sequence ID" value="MDY3558116.1"/>
    <property type="molecule type" value="Genomic_DNA"/>
</dbReference>
<dbReference type="Proteomes" id="UP001272242">
    <property type="component" value="Unassembled WGS sequence"/>
</dbReference>
<dbReference type="Pfam" id="PF04860">
    <property type="entry name" value="Phage_portal"/>
    <property type="match status" value="1"/>
</dbReference>
<dbReference type="NCBIfam" id="TIGR01537">
    <property type="entry name" value="portal_HK97"/>
    <property type="match status" value="1"/>
</dbReference>
<gene>
    <name evidence="2" type="ORF">R5W23_000837</name>
</gene>